<sequence length="168" mass="18441">MPARKHVLIAISILALVSWLALTLTQKPIAPNVDLTTLDGKQMALDSLRGKVVLVNFWATSCPGCVSEMPALADIYRKYQPRGLEVVAVAMNYDPPEYVRNYAQQRNLPFTIALDTTGKAAEAFSQVKLTPTSFVIDRKGHIIQQTIGELDFAQLKTLLEQQLGGATS</sequence>
<gene>
    <name evidence="2" type="ORF">SKTS_05020</name>
</gene>
<dbReference type="Pfam" id="PF08534">
    <property type="entry name" value="Redoxin"/>
    <property type="match status" value="1"/>
</dbReference>
<dbReference type="InterPro" id="IPR013766">
    <property type="entry name" value="Thioredoxin_domain"/>
</dbReference>
<dbReference type="EMBL" id="AP022853">
    <property type="protein sequence ID" value="BCB25616.1"/>
    <property type="molecule type" value="Genomic_DNA"/>
</dbReference>
<dbReference type="SUPFAM" id="SSF52833">
    <property type="entry name" value="Thioredoxin-like"/>
    <property type="match status" value="1"/>
</dbReference>
<dbReference type="RefSeq" id="WP_173059891.1">
    <property type="nucleotide sequence ID" value="NZ_AP022853.1"/>
</dbReference>
<name>A0A6F8V9E1_9PROT</name>
<dbReference type="PANTHER" id="PTHR42852:SF18">
    <property type="entry name" value="CHROMOSOME UNDETERMINED SCAFFOLD_47, WHOLE GENOME SHOTGUN SEQUENCE"/>
    <property type="match status" value="1"/>
</dbReference>
<dbReference type="InterPro" id="IPR050553">
    <property type="entry name" value="Thioredoxin_ResA/DsbE_sf"/>
</dbReference>
<dbReference type="InterPro" id="IPR013740">
    <property type="entry name" value="Redoxin"/>
</dbReference>
<protein>
    <submittedName>
        <fullName evidence="2">Thioredoxin</fullName>
    </submittedName>
</protein>
<dbReference type="Proteomes" id="UP000502260">
    <property type="component" value="Chromosome"/>
</dbReference>
<evidence type="ECO:0000313" key="3">
    <source>
        <dbReference type="Proteomes" id="UP000502260"/>
    </source>
</evidence>
<dbReference type="InterPro" id="IPR036249">
    <property type="entry name" value="Thioredoxin-like_sf"/>
</dbReference>
<proteinExistence type="predicted"/>
<organism evidence="2 3">
    <name type="scientific">Sulfurimicrobium lacus</name>
    <dbReference type="NCBI Taxonomy" id="2715678"/>
    <lineage>
        <taxon>Bacteria</taxon>
        <taxon>Pseudomonadati</taxon>
        <taxon>Pseudomonadota</taxon>
        <taxon>Betaproteobacteria</taxon>
        <taxon>Nitrosomonadales</taxon>
        <taxon>Sulfuricellaceae</taxon>
        <taxon>Sulfurimicrobium</taxon>
    </lineage>
</organism>
<evidence type="ECO:0000259" key="1">
    <source>
        <dbReference type="PROSITE" id="PS51352"/>
    </source>
</evidence>
<dbReference type="CDD" id="cd02966">
    <property type="entry name" value="TlpA_like_family"/>
    <property type="match status" value="1"/>
</dbReference>
<keyword evidence="3" id="KW-1185">Reference proteome</keyword>
<dbReference type="PROSITE" id="PS51352">
    <property type="entry name" value="THIOREDOXIN_2"/>
    <property type="match status" value="1"/>
</dbReference>
<dbReference type="GO" id="GO:0016491">
    <property type="term" value="F:oxidoreductase activity"/>
    <property type="evidence" value="ECO:0007669"/>
    <property type="project" value="InterPro"/>
</dbReference>
<evidence type="ECO:0000313" key="2">
    <source>
        <dbReference type="EMBL" id="BCB25616.1"/>
    </source>
</evidence>
<feature type="domain" description="Thioredoxin" evidence="1">
    <location>
        <begin position="24"/>
        <end position="164"/>
    </location>
</feature>
<dbReference type="PANTHER" id="PTHR42852">
    <property type="entry name" value="THIOL:DISULFIDE INTERCHANGE PROTEIN DSBE"/>
    <property type="match status" value="1"/>
</dbReference>
<dbReference type="Gene3D" id="3.40.30.10">
    <property type="entry name" value="Glutaredoxin"/>
    <property type="match status" value="1"/>
</dbReference>
<accession>A0A6F8V9E1</accession>
<dbReference type="AlphaFoldDB" id="A0A6F8V9E1"/>
<dbReference type="KEGG" id="slac:SKTS_05020"/>
<reference evidence="3" key="1">
    <citation type="submission" date="2020-03" db="EMBL/GenBank/DDBJ databases">
        <title>Complete genome sequence of sulfur-oxidizing bacterium skT11.</title>
        <authorList>
            <person name="Kanda M."/>
            <person name="Kojima H."/>
            <person name="Fukui M."/>
        </authorList>
    </citation>
    <scope>NUCLEOTIDE SEQUENCE [LARGE SCALE GENOMIC DNA]</scope>
    <source>
        <strain evidence="3">skT11</strain>
    </source>
</reference>